<gene>
    <name evidence="3" type="primary">LOC118431425</name>
</gene>
<dbReference type="KEGG" id="bfo:118431425"/>
<dbReference type="OrthoDB" id="206452at2759"/>
<evidence type="ECO:0000313" key="2">
    <source>
        <dbReference type="Proteomes" id="UP000001554"/>
    </source>
</evidence>
<accession>A0A9J7MC54</accession>
<evidence type="ECO:0000313" key="3">
    <source>
        <dbReference type="RefSeq" id="XP_035698547.1"/>
    </source>
</evidence>
<dbReference type="SUPFAM" id="SSF143990">
    <property type="entry name" value="YbiA-like"/>
    <property type="match status" value="2"/>
</dbReference>
<dbReference type="CDD" id="cd15457">
    <property type="entry name" value="NADAR"/>
    <property type="match status" value="2"/>
</dbReference>
<name>A0A9J7MC54_BRAFL</name>
<protein>
    <submittedName>
        <fullName evidence="3">Uncharacterized protein LOC118431425</fullName>
    </submittedName>
</protein>
<keyword evidence="2" id="KW-1185">Reference proteome</keyword>
<feature type="domain" description="NADAR" evidence="1">
    <location>
        <begin position="211"/>
        <end position="359"/>
    </location>
</feature>
<dbReference type="InterPro" id="IPR012816">
    <property type="entry name" value="NADAR"/>
</dbReference>
<dbReference type="InterPro" id="IPR037238">
    <property type="entry name" value="YbiA-like_sf"/>
</dbReference>
<sequence>MLKRACLSKKSAYFVSRVCLREQSAMATASEQNEVKERFTFFWLKDSPFSQFHPSWFKVDDIMYCCAEQYMMYQKAVVFEDHEIGQQILETDVPPEIKALGRQVRNYDDDIWNAHCQRVVKEGNRSKFTQNPLLLKKLLATKGTTLVEASPNDTKWGIGLHEKNPKAFNRSTWRGQNLLGAILTELRDELLTEMAGSSEESNSEEEQFTFFFRKESPFSQFHPAEFKVDDVTFNCAEQYMMYQKAVVFEDHAIGQQILECDVPPQIKALGRQVRNYNDDVWNAHCQRVVKEGNRAKFTQNPHLRKALLATQGTTLVEASPRDRKWGIGLSEKNMKAHNRKTWRGQNLLGAILTELRDELIAEGAGSSGESSSDDQT</sequence>
<dbReference type="GeneID" id="118431425"/>
<dbReference type="AlphaFoldDB" id="A0A9J7MC54"/>
<dbReference type="Pfam" id="PF08719">
    <property type="entry name" value="NADAR"/>
    <property type="match status" value="2"/>
</dbReference>
<dbReference type="Gene3D" id="1.10.357.40">
    <property type="entry name" value="YbiA-like"/>
    <property type="match status" value="2"/>
</dbReference>
<dbReference type="Proteomes" id="UP000001554">
    <property type="component" value="Chromosome 15"/>
</dbReference>
<reference evidence="3" key="2">
    <citation type="submission" date="2025-08" db="UniProtKB">
        <authorList>
            <consortium name="RefSeq"/>
        </authorList>
    </citation>
    <scope>IDENTIFICATION</scope>
    <source>
        <strain evidence="3">S238N-H82</strain>
        <tissue evidence="3">Testes</tissue>
    </source>
</reference>
<evidence type="ECO:0000259" key="1">
    <source>
        <dbReference type="Pfam" id="PF08719"/>
    </source>
</evidence>
<proteinExistence type="predicted"/>
<reference evidence="2" key="1">
    <citation type="journal article" date="2020" name="Nat. Ecol. Evol.">
        <title>Deeply conserved synteny resolves early events in vertebrate evolution.</title>
        <authorList>
            <person name="Simakov O."/>
            <person name="Marletaz F."/>
            <person name="Yue J.X."/>
            <person name="O'Connell B."/>
            <person name="Jenkins J."/>
            <person name="Brandt A."/>
            <person name="Calef R."/>
            <person name="Tung C.H."/>
            <person name="Huang T.K."/>
            <person name="Schmutz J."/>
            <person name="Satoh N."/>
            <person name="Yu J.K."/>
            <person name="Putnam N.H."/>
            <person name="Green R.E."/>
            <person name="Rokhsar D.S."/>
        </authorList>
    </citation>
    <scope>NUCLEOTIDE SEQUENCE [LARGE SCALE GENOMIC DNA]</scope>
    <source>
        <strain evidence="2">S238N-H82</strain>
    </source>
</reference>
<dbReference type="RefSeq" id="XP_035698547.1">
    <property type="nucleotide sequence ID" value="XM_035842654.1"/>
</dbReference>
<dbReference type="OMA" id="NAHCQRV"/>
<feature type="domain" description="NADAR" evidence="1">
    <location>
        <begin position="42"/>
        <end position="190"/>
    </location>
</feature>
<dbReference type="NCBIfam" id="TIGR02464">
    <property type="entry name" value="ribofla_fusion"/>
    <property type="match status" value="2"/>
</dbReference>
<organism evidence="2 3">
    <name type="scientific">Branchiostoma floridae</name>
    <name type="common">Florida lancelet</name>
    <name type="synonym">Amphioxus</name>
    <dbReference type="NCBI Taxonomy" id="7739"/>
    <lineage>
        <taxon>Eukaryota</taxon>
        <taxon>Metazoa</taxon>
        <taxon>Chordata</taxon>
        <taxon>Cephalochordata</taxon>
        <taxon>Leptocardii</taxon>
        <taxon>Amphioxiformes</taxon>
        <taxon>Branchiostomatidae</taxon>
        <taxon>Branchiostoma</taxon>
    </lineage>
</organism>